<name>A0A6J6YL58_9ZZZZ</name>
<accession>A0A6J6YL58</accession>
<dbReference type="AlphaFoldDB" id="A0A6J6YL58"/>
<proteinExistence type="predicted"/>
<sequence length="92" mass="9265">MVSSAVQISAGVAAGVSSRSRATTPATCGAAIDVPLITLLAVAGVEVPIHADKMLTPGAKMSTHEPWLVKEAAWSEMFEAATVMAAVTSAGL</sequence>
<protein>
    <submittedName>
        <fullName evidence="2">Unannotated protein</fullName>
    </submittedName>
</protein>
<dbReference type="EMBL" id="CAFAAI010000257">
    <property type="protein sequence ID" value="CAB4808098.1"/>
    <property type="molecule type" value="Genomic_DNA"/>
</dbReference>
<evidence type="ECO:0000256" key="1">
    <source>
        <dbReference type="SAM" id="MobiDB-lite"/>
    </source>
</evidence>
<gene>
    <name evidence="2" type="ORF">UFOPK2992_01393</name>
</gene>
<organism evidence="2">
    <name type="scientific">freshwater metagenome</name>
    <dbReference type="NCBI Taxonomy" id="449393"/>
    <lineage>
        <taxon>unclassified sequences</taxon>
        <taxon>metagenomes</taxon>
        <taxon>ecological metagenomes</taxon>
    </lineage>
</organism>
<reference evidence="2" key="1">
    <citation type="submission" date="2020-05" db="EMBL/GenBank/DDBJ databases">
        <authorList>
            <person name="Chiriac C."/>
            <person name="Salcher M."/>
            <person name="Ghai R."/>
            <person name="Kavagutti S V."/>
        </authorList>
    </citation>
    <scope>NUCLEOTIDE SEQUENCE</scope>
</reference>
<feature type="region of interest" description="Disordered" evidence="1">
    <location>
        <begin position="1"/>
        <end position="22"/>
    </location>
</feature>
<evidence type="ECO:0000313" key="2">
    <source>
        <dbReference type="EMBL" id="CAB4808098.1"/>
    </source>
</evidence>